<accession>E0DCW0</accession>
<proteinExistence type="predicted"/>
<organism evidence="1 2">
    <name type="scientific">Corynebacterium matruchotii ATCC 14266</name>
    <dbReference type="NCBI Taxonomy" id="553207"/>
    <lineage>
        <taxon>Bacteria</taxon>
        <taxon>Bacillati</taxon>
        <taxon>Actinomycetota</taxon>
        <taxon>Actinomycetes</taxon>
        <taxon>Mycobacteriales</taxon>
        <taxon>Corynebacteriaceae</taxon>
        <taxon>Corynebacterium</taxon>
    </lineage>
</organism>
<reference evidence="1" key="1">
    <citation type="submission" date="2010-08" db="EMBL/GenBank/DDBJ databases">
        <authorList>
            <person name="Harkins D.M."/>
            <person name="Madupu R."/>
            <person name="Durkin A.S."/>
            <person name="Torralba M."/>
            <person name="Methe B."/>
            <person name="Sutton G.G."/>
            <person name="Nelson K.E."/>
        </authorList>
    </citation>
    <scope>NUCLEOTIDE SEQUENCE [LARGE SCALE GENOMIC DNA]</scope>
    <source>
        <strain evidence="1">ATCC 14266</strain>
    </source>
</reference>
<evidence type="ECO:0000313" key="1">
    <source>
        <dbReference type="EMBL" id="EFM49834.1"/>
    </source>
</evidence>
<comment type="caution">
    <text evidence="1">The sequence shown here is derived from an EMBL/GenBank/DDBJ whole genome shotgun (WGS) entry which is preliminary data.</text>
</comment>
<keyword evidence="2" id="KW-1185">Reference proteome</keyword>
<dbReference type="EMBL" id="ACSH02000002">
    <property type="protein sequence ID" value="EFM49834.1"/>
    <property type="molecule type" value="Genomic_DNA"/>
</dbReference>
<protein>
    <submittedName>
        <fullName evidence="1">Uncharacterized protein</fullName>
    </submittedName>
</protein>
<gene>
    <name evidence="1" type="ORF">HMPREF0299_6160</name>
</gene>
<dbReference type="Proteomes" id="UP000004218">
    <property type="component" value="Unassembled WGS sequence"/>
</dbReference>
<dbReference type="AlphaFoldDB" id="E0DCW0"/>
<dbReference type="STRING" id="553207.HMPREF0299_6160"/>
<name>E0DCW0_9CORY</name>
<sequence>MVCSSGFQPVENPLIRNSSSANQLLVKSSEIFLTVGMLRAFTAKMRRSIRARTDLMSTLSSCDETNPPP</sequence>
<evidence type="ECO:0000313" key="2">
    <source>
        <dbReference type="Proteomes" id="UP000004218"/>
    </source>
</evidence>